<feature type="domain" description="Isochorismatase-like" evidence="2">
    <location>
        <begin position="6"/>
        <end position="167"/>
    </location>
</feature>
<protein>
    <recommendedName>
        <fullName evidence="2">Isochorismatase-like domain-containing protein</fullName>
    </recommendedName>
</protein>
<evidence type="ECO:0000313" key="4">
    <source>
        <dbReference type="Proteomes" id="UP000177208"/>
    </source>
</evidence>
<dbReference type="SUPFAM" id="SSF52499">
    <property type="entry name" value="Isochorismatase-like hydrolases"/>
    <property type="match status" value="1"/>
</dbReference>
<evidence type="ECO:0000256" key="1">
    <source>
        <dbReference type="ARBA" id="ARBA00022801"/>
    </source>
</evidence>
<dbReference type="InterPro" id="IPR050272">
    <property type="entry name" value="Isochorismatase-like_hydrls"/>
</dbReference>
<dbReference type="InterPro" id="IPR036380">
    <property type="entry name" value="Isochorismatase-like_sf"/>
</dbReference>
<evidence type="ECO:0000259" key="2">
    <source>
        <dbReference type="Pfam" id="PF00857"/>
    </source>
</evidence>
<dbReference type="EMBL" id="MFZG01000031">
    <property type="protein sequence ID" value="OGK15793.1"/>
    <property type="molecule type" value="Genomic_DNA"/>
</dbReference>
<dbReference type="Pfam" id="PF00857">
    <property type="entry name" value="Isochorismatase"/>
    <property type="match status" value="1"/>
</dbReference>
<dbReference type="Proteomes" id="UP000177208">
    <property type="component" value="Unassembled WGS sequence"/>
</dbReference>
<comment type="caution">
    <text evidence="3">The sequence shown here is derived from an EMBL/GenBank/DDBJ whole genome shotgun (WGS) entry which is preliminary data.</text>
</comment>
<dbReference type="InterPro" id="IPR000868">
    <property type="entry name" value="Isochorismatase-like_dom"/>
</dbReference>
<proteinExistence type="predicted"/>
<dbReference type="Gene3D" id="3.40.50.850">
    <property type="entry name" value="Isochorismatase-like"/>
    <property type="match status" value="1"/>
</dbReference>
<dbReference type="PANTHER" id="PTHR43540:SF6">
    <property type="entry name" value="ISOCHORISMATASE-LIKE DOMAIN-CONTAINING PROTEIN"/>
    <property type="match status" value="1"/>
</dbReference>
<dbReference type="PANTHER" id="PTHR43540">
    <property type="entry name" value="PEROXYUREIDOACRYLATE/UREIDOACRYLATE AMIDOHYDROLASE-RELATED"/>
    <property type="match status" value="1"/>
</dbReference>
<name>A0A1F7GA26_9BACT</name>
<accession>A0A1F7GA26</accession>
<gene>
    <name evidence="3" type="ORF">A2774_02595</name>
</gene>
<sequence>MNKHKALLITDMIDLYIKGEKPLVPIETRQKLIFKVKKAVRLARSKKIPLIYINSAFRGFDPIYKLINYREQSMEKRNDPKVIDELKPGKNDYVLKKRGYDGFWLSGLEKLLKKLRIKDLYLTGCQTDCCIRETAVTASHLGYNVYVLKDCCQTNREFGQIAALRFFSICSKGVIEVSDLKKFHFT</sequence>
<dbReference type="CDD" id="cd00431">
    <property type="entry name" value="cysteine_hydrolases"/>
    <property type="match status" value="1"/>
</dbReference>
<organism evidence="3 4">
    <name type="scientific">Candidatus Roizmanbacteria bacterium RIFCSPHIGHO2_01_FULL_39_12c</name>
    <dbReference type="NCBI Taxonomy" id="1802031"/>
    <lineage>
        <taxon>Bacteria</taxon>
        <taxon>Candidatus Roizmaniibacteriota</taxon>
    </lineage>
</organism>
<dbReference type="GO" id="GO:0016787">
    <property type="term" value="F:hydrolase activity"/>
    <property type="evidence" value="ECO:0007669"/>
    <property type="project" value="UniProtKB-KW"/>
</dbReference>
<reference evidence="3 4" key="1">
    <citation type="journal article" date="2016" name="Nat. Commun.">
        <title>Thousands of microbial genomes shed light on interconnected biogeochemical processes in an aquifer system.</title>
        <authorList>
            <person name="Anantharaman K."/>
            <person name="Brown C.T."/>
            <person name="Hug L.A."/>
            <person name="Sharon I."/>
            <person name="Castelle C.J."/>
            <person name="Probst A.J."/>
            <person name="Thomas B.C."/>
            <person name="Singh A."/>
            <person name="Wilkins M.J."/>
            <person name="Karaoz U."/>
            <person name="Brodie E.L."/>
            <person name="Williams K.H."/>
            <person name="Hubbard S.S."/>
            <person name="Banfield J.F."/>
        </authorList>
    </citation>
    <scope>NUCLEOTIDE SEQUENCE [LARGE SCALE GENOMIC DNA]</scope>
</reference>
<evidence type="ECO:0000313" key="3">
    <source>
        <dbReference type="EMBL" id="OGK15793.1"/>
    </source>
</evidence>
<keyword evidence="1" id="KW-0378">Hydrolase</keyword>
<dbReference type="AlphaFoldDB" id="A0A1F7GA26"/>